<protein>
    <submittedName>
        <fullName evidence="1">Unannotated protein</fullName>
    </submittedName>
</protein>
<dbReference type="PANTHER" id="PTHR10151">
    <property type="entry name" value="ECTONUCLEOTIDE PYROPHOSPHATASE/PHOSPHODIESTERASE"/>
    <property type="match status" value="1"/>
</dbReference>
<dbReference type="AlphaFoldDB" id="A0A6J6DBB6"/>
<sequence length="368" mass="39829">MLPSVPKSLGRLSDAYLSAYLALSSSDNPLKLAQKKSYLVILVDGLGTANIKSAAGHAGFLNQKLVSAKSLFSGFPATTSSSLTSLATGAANGSHAVLGHRVYDRAKSRNINFLNDLGSGLDPREYQDLETISEQAAKNGLVISTIGPSEYDKSGFTMASMPNAMYIPALSFQDRFTAAKKALSVPNSLTYLYFPELDQFAHRYGSNSKQWLNTIEELDAELNKFARSIPSTAGVILTADHGVIDVEPARHIYLDEYECFSDLEQIGGDPRVSFLYFQEGTDLATKLGEIAEAIGNICEVVTIADLIAAGWLSNLSEQAKRVAPDLVLLPKADRVAYHRGFAKARSLLMIGQHGGMTQAEWEVPLIVF</sequence>
<organism evidence="1">
    <name type="scientific">freshwater metagenome</name>
    <dbReference type="NCBI Taxonomy" id="449393"/>
    <lineage>
        <taxon>unclassified sequences</taxon>
        <taxon>metagenomes</taxon>
        <taxon>ecological metagenomes</taxon>
    </lineage>
</organism>
<evidence type="ECO:0000313" key="1">
    <source>
        <dbReference type="EMBL" id="CAB4561192.1"/>
    </source>
</evidence>
<dbReference type="EMBL" id="CAEZTH010000038">
    <property type="protein sequence ID" value="CAB4561192.1"/>
    <property type="molecule type" value="Genomic_DNA"/>
</dbReference>
<gene>
    <name evidence="1" type="ORF">UFOPK1639_00456</name>
    <name evidence="2" type="ORF">UFOPK2132_00020</name>
</gene>
<dbReference type="PANTHER" id="PTHR10151:SF120">
    <property type="entry name" value="BIS(5'-ADENOSYL)-TRIPHOSPHATASE"/>
    <property type="match status" value="1"/>
</dbReference>
<dbReference type="Pfam" id="PF01663">
    <property type="entry name" value="Phosphodiest"/>
    <property type="match status" value="1"/>
</dbReference>
<dbReference type="SUPFAM" id="SSF53649">
    <property type="entry name" value="Alkaline phosphatase-like"/>
    <property type="match status" value="1"/>
</dbReference>
<dbReference type="GO" id="GO:0016787">
    <property type="term" value="F:hydrolase activity"/>
    <property type="evidence" value="ECO:0007669"/>
    <property type="project" value="UniProtKB-ARBA"/>
</dbReference>
<reference evidence="1" key="1">
    <citation type="submission" date="2020-05" db="EMBL/GenBank/DDBJ databases">
        <authorList>
            <person name="Chiriac C."/>
            <person name="Salcher M."/>
            <person name="Ghai R."/>
            <person name="Kavagutti S V."/>
        </authorList>
    </citation>
    <scope>NUCLEOTIDE SEQUENCE</scope>
</reference>
<name>A0A6J6DBB6_9ZZZZ</name>
<dbReference type="InterPro" id="IPR002591">
    <property type="entry name" value="Phosphodiest/P_Trfase"/>
</dbReference>
<dbReference type="InterPro" id="IPR017850">
    <property type="entry name" value="Alkaline_phosphatase_core_sf"/>
</dbReference>
<dbReference type="Gene3D" id="3.40.720.10">
    <property type="entry name" value="Alkaline Phosphatase, subunit A"/>
    <property type="match status" value="1"/>
</dbReference>
<dbReference type="EMBL" id="CAEZVU010000001">
    <property type="protein sequence ID" value="CAB4627460.1"/>
    <property type="molecule type" value="Genomic_DNA"/>
</dbReference>
<accession>A0A6J6DBB6</accession>
<proteinExistence type="predicted"/>
<evidence type="ECO:0000313" key="2">
    <source>
        <dbReference type="EMBL" id="CAB4627460.1"/>
    </source>
</evidence>